<keyword evidence="1" id="KW-0175">Coiled coil</keyword>
<dbReference type="EMBL" id="MH252534">
    <property type="protein sequence ID" value="AWJ63926.1"/>
    <property type="molecule type" value="Genomic_DNA"/>
</dbReference>
<dbReference type="AlphaFoldDB" id="A0A2S1WBF7"/>
<evidence type="ECO:0000313" key="2">
    <source>
        <dbReference type="EMBL" id="AWJ63926.1"/>
    </source>
</evidence>
<dbReference type="GeneID" id="36953305"/>
<reference evidence="2" key="1">
    <citation type="journal article" date="2019" name="Int. J. Biol. Macromol.">
        <title>The complete mitochondrial genomes of five important medicinal Ganoderma species: Features, evolution, and phylogeny.</title>
        <authorList>
            <person name="Li Q."/>
            <person name="Xiang D."/>
            <person name="Wan Y."/>
            <person name="Wu Q."/>
            <person name="Wu X."/>
            <person name="Ma C."/>
            <person name="Song Y."/>
            <person name="Zhao G."/>
            <person name="Huang W."/>
        </authorList>
    </citation>
    <scope>NUCLEOTIDE SEQUENCE</scope>
</reference>
<name>A0A2S1WBF7_9APHY</name>
<evidence type="ECO:0000256" key="1">
    <source>
        <dbReference type="SAM" id="Coils"/>
    </source>
</evidence>
<geneLocation type="mitochondrion" evidence="2"/>
<accession>A0A2S1WBF7</accession>
<gene>
    <name evidence="2" type="primary">orf137</name>
</gene>
<organism evidence="2">
    <name type="scientific">Ganoderma leucocontextum</name>
    <dbReference type="NCBI Taxonomy" id="1566825"/>
    <lineage>
        <taxon>Eukaryota</taxon>
        <taxon>Fungi</taxon>
        <taxon>Dikarya</taxon>
        <taxon>Basidiomycota</taxon>
        <taxon>Agaricomycotina</taxon>
        <taxon>Agaricomycetes</taxon>
        <taxon>Polyporales</taxon>
        <taxon>Polyporaceae</taxon>
        <taxon>Ganoderma</taxon>
    </lineage>
</organism>
<keyword evidence="2" id="KW-0496">Mitochondrion</keyword>
<sequence length="137" mass="15759">MSRFDVLILKLNKLNEKVDSLSNKIESLEDRVESSMCVNDETSNRLAVLRDELEAKNLISSDLKYAEIQEKVLNLEILNSELNKDLELVGKLISDPKFYEYVKNVNINEGFDYEGPNVYLSGLYEAYKLSEGKYPIK</sequence>
<proteinExistence type="predicted"/>
<protein>
    <submittedName>
        <fullName evidence="2">Uncharacterized protein</fullName>
    </submittedName>
</protein>
<dbReference type="RefSeq" id="YP_009493131.1">
    <property type="nucleotide sequence ID" value="NC_037937.1"/>
</dbReference>
<feature type="coiled-coil region" evidence="1">
    <location>
        <begin position="4"/>
        <end position="38"/>
    </location>
</feature>